<dbReference type="EMBL" id="JOJP01000001">
    <property type="protein sequence ID" value="KEI71672.1"/>
    <property type="molecule type" value="Genomic_DNA"/>
</dbReference>
<keyword evidence="2" id="KW-1185">Reference proteome</keyword>
<reference evidence="1 2" key="1">
    <citation type="submission" date="2014-06" db="EMBL/GenBank/DDBJ databases">
        <title>Whole Genome Sequences of Three Symbiotic Endozoicomonas Bacteria.</title>
        <authorList>
            <person name="Neave M.J."/>
            <person name="Apprill A."/>
            <person name="Voolstra C.R."/>
        </authorList>
    </citation>
    <scope>NUCLEOTIDE SEQUENCE [LARGE SCALE GENOMIC DNA]</scope>
    <source>
        <strain evidence="1 2">DSM 22380</strain>
    </source>
</reference>
<name>A0A081KBZ6_9GAMM</name>
<evidence type="ECO:0000313" key="1">
    <source>
        <dbReference type="EMBL" id="KEI71672.1"/>
    </source>
</evidence>
<comment type="caution">
    <text evidence="1">The sequence shown here is derived from an EMBL/GenBank/DDBJ whole genome shotgun (WGS) entry which is preliminary data.</text>
</comment>
<protein>
    <submittedName>
        <fullName evidence="1">Uncharacterized protein</fullName>
    </submittedName>
</protein>
<gene>
    <name evidence="1" type="ORF">GV64_13830</name>
</gene>
<accession>A0A081KBZ6</accession>
<organism evidence="1 2">
    <name type="scientific">Endozoicomonas elysicola</name>
    <dbReference type="NCBI Taxonomy" id="305900"/>
    <lineage>
        <taxon>Bacteria</taxon>
        <taxon>Pseudomonadati</taxon>
        <taxon>Pseudomonadota</taxon>
        <taxon>Gammaproteobacteria</taxon>
        <taxon>Oceanospirillales</taxon>
        <taxon>Endozoicomonadaceae</taxon>
        <taxon>Endozoicomonas</taxon>
    </lineage>
</organism>
<proteinExistence type="predicted"/>
<evidence type="ECO:0000313" key="2">
    <source>
        <dbReference type="Proteomes" id="UP000027997"/>
    </source>
</evidence>
<dbReference type="AlphaFoldDB" id="A0A081KBZ6"/>
<dbReference type="Proteomes" id="UP000027997">
    <property type="component" value="Unassembled WGS sequence"/>
</dbReference>
<dbReference type="RefSeq" id="WP_020583371.1">
    <property type="nucleotide sequence ID" value="NZ_JOJP01000001.1"/>
</dbReference>
<sequence length="74" mass="8138">MGISISEAPLHVGLLFNLRAGDVDSVEDWIKLGAPTPAEAQQLLNQLVFDAISRRDFTDADRWAKCGGKVLWTL</sequence>